<dbReference type="AlphaFoldDB" id="A0A0F9U898"/>
<evidence type="ECO:0000313" key="1">
    <source>
        <dbReference type="EMBL" id="KKN83582.1"/>
    </source>
</evidence>
<accession>A0A0F9U898</accession>
<sequence>MVWLRKNFGRYLGRQIVSQEVFGGGCAFGQENEMKESNGIDLFDEKYRIRFQLTWGAMIYFMTPRIDGPYTLIKM</sequence>
<proteinExistence type="predicted"/>
<name>A0A0F9U898_9ZZZZ</name>
<comment type="caution">
    <text evidence="1">The sequence shown here is derived from an EMBL/GenBank/DDBJ whole genome shotgun (WGS) entry which is preliminary data.</text>
</comment>
<gene>
    <name evidence="1" type="ORF">LCGC14_0298210</name>
</gene>
<organism evidence="1">
    <name type="scientific">marine sediment metagenome</name>
    <dbReference type="NCBI Taxonomy" id="412755"/>
    <lineage>
        <taxon>unclassified sequences</taxon>
        <taxon>metagenomes</taxon>
        <taxon>ecological metagenomes</taxon>
    </lineage>
</organism>
<reference evidence="1" key="1">
    <citation type="journal article" date="2015" name="Nature">
        <title>Complex archaea that bridge the gap between prokaryotes and eukaryotes.</title>
        <authorList>
            <person name="Spang A."/>
            <person name="Saw J.H."/>
            <person name="Jorgensen S.L."/>
            <person name="Zaremba-Niedzwiedzka K."/>
            <person name="Martijn J."/>
            <person name="Lind A.E."/>
            <person name="van Eijk R."/>
            <person name="Schleper C."/>
            <person name="Guy L."/>
            <person name="Ettema T.J."/>
        </authorList>
    </citation>
    <scope>NUCLEOTIDE SEQUENCE</scope>
</reference>
<dbReference type="EMBL" id="LAZR01000183">
    <property type="protein sequence ID" value="KKN83582.1"/>
    <property type="molecule type" value="Genomic_DNA"/>
</dbReference>
<protein>
    <submittedName>
        <fullName evidence="1">Uncharacterized protein</fullName>
    </submittedName>
</protein>